<evidence type="ECO:0000256" key="2">
    <source>
        <dbReference type="ARBA" id="ARBA00022723"/>
    </source>
</evidence>
<dbReference type="Pfam" id="PF03328">
    <property type="entry name" value="HpcH_HpaI"/>
    <property type="match status" value="1"/>
</dbReference>
<dbReference type="InterPro" id="IPR011206">
    <property type="entry name" value="Citrate_lyase_beta/mcl1/mcl2"/>
</dbReference>
<evidence type="ECO:0000256" key="3">
    <source>
        <dbReference type="ARBA" id="ARBA00022842"/>
    </source>
</evidence>
<comment type="cofactor">
    <cofactor evidence="1">
        <name>Mg(2+)</name>
        <dbReference type="ChEBI" id="CHEBI:18420"/>
    </cofactor>
</comment>
<reference evidence="5" key="1">
    <citation type="submission" date="2018-05" db="EMBL/GenBank/DDBJ databases">
        <authorList>
            <person name="Lanie J.A."/>
            <person name="Ng W.-L."/>
            <person name="Kazmierczak K.M."/>
            <person name="Andrzejewski T.M."/>
            <person name="Davidsen T.M."/>
            <person name="Wayne K.J."/>
            <person name="Tettelin H."/>
            <person name="Glass J.I."/>
            <person name="Rusch D."/>
            <person name="Podicherti R."/>
            <person name="Tsui H.-C.T."/>
            <person name="Winkler M.E."/>
        </authorList>
    </citation>
    <scope>NUCLEOTIDE SEQUENCE</scope>
</reference>
<keyword evidence="3" id="KW-0460">Magnesium</keyword>
<proteinExistence type="predicted"/>
<organism evidence="5">
    <name type="scientific">marine metagenome</name>
    <dbReference type="NCBI Taxonomy" id="408172"/>
    <lineage>
        <taxon>unclassified sequences</taxon>
        <taxon>metagenomes</taxon>
        <taxon>ecological metagenomes</taxon>
    </lineage>
</organism>
<dbReference type="GO" id="GO:0003824">
    <property type="term" value="F:catalytic activity"/>
    <property type="evidence" value="ECO:0007669"/>
    <property type="project" value="InterPro"/>
</dbReference>
<keyword evidence="2" id="KW-0479">Metal-binding</keyword>
<dbReference type="GO" id="GO:0000287">
    <property type="term" value="F:magnesium ion binding"/>
    <property type="evidence" value="ECO:0007669"/>
    <property type="project" value="TreeGrafter"/>
</dbReference>
<protein>
    <recommendedName>
        <fullName evidence="4">HpcH/HpaI aldolase/citrate lyase domain-containing protein</fullName>
    </recommendedName>
</protein>
<dbReference type="InterPro" id="IPR005000">
    <property type="entry name" value="Aldolase/citrate-lyase_domain"/>
</dbReference>
<dbReference type="SUPFAM" id="SSF51621">
    <property type="entry name" value="Phosphoenolpyruvate/pyruvate domain"/>
    <property type="match status" value="1"/>
</dbReference>
<evidence type="ECO:0000313" key="5">
    <source>
        <dbReference type="EMBL" id="SVA31372.1"/>
    </source>
</evidence>
<dbReference type="InterPro" id="IPR015813">
    <property type="entry name" value="Pyrv/PenolPyrv_kinase-like_dom"/>
</dbReference>
<dbReference type="AlphaFoldDB" id="A0A381UT71"/>
<dbReference type="PANTHER" id="PTHR32308:SF0">
    <property type="entry name" value="HPCH_HPAI ALDOLASE_CITRATE LYASE DOMAIN-CONTAINING PROTEIN"/>
    <property type="match status" value="1"/>
</dbReference>
<feature type="non-terminal residue" evidence="5">
    <location>
        <position position="1"/>
    </location>
</feature>
<sequence length="257" mass="27529">SVALSDKSEARETVRAHIELLSATGRPVIPRLNSLDTGLLEEDLSAVSVTGVYGVSVGKVGDVEDIAKIIALMETAEISAGLEIGSIKLLPWIETASGVINSFSILSASARVCGAAFGAEDFTNDMGIERREDSREIMHAKNHLAISAKAAMVPALDTPFFAFRDTDGLNEDSMYSRSIGYKGKFAIHPDQIQTINACFSPNEKEIEHARKVIEVFDEAAAKGRGSTSLEGLVVDVPVVKRAKALLNLAEDMKLLGK</sequence>
<evidence type="ECO:0000259" key="4">
    <source>
        <dbReference type="Pfam" id="PF03328"/>
    </source>
</evidence>
<dbReference type="GO" id="GO:0006107">
    <property type="term" value="P:oxaloacetate metabolic process"/>
    <property type="evidence" value="ECO:0007669"/>
    <property type="project" value="TreeGrafter"/>
</dbReference>
<name>A0A381UT71_9ZZZZ</name>
<dbReference type="InterPro" id="IPR040442">
    <property type="entry name" value="Pyrv_kinase-like_dom_sf"/>
</dbReference>
<dbReference type="PIRSF" id="PIRSF015582">
    <property type="entry name" value="Cit_lyase_B"/>
    <property type="match status" value="1"/>
</dbReference>
<dbReference type="EMBL" id="UINC01007093">
    <property type="protein sequence ID" value="SVA31372.1"/>
    <property type="molecule type" value="Genomic_DNA"/>
</dbReference>
<feature type="domain" description="HpcH/HpaI aldolase/citrate lyase" evidence="4">
    <location>
        <begin position="1"/>
        <end position="189"/>
    </location>
</feature>
<dbReference type="PANTHER" id="PTHR32308">
    <property type="entry name" value="LYASE BETA SUBUNIT, PUTATIVE (AFU_ORTHOLOGUE AFUA_4G13030)-RELATED"/>
    <property type="match status" value="1"/>
</dbReference>
<gene>
    <name evidence="5" type="ORF">METZ01_LOCUS84226</name>
</gene>
<evidence type="ECO:0000256" key="1">
    <source>
        <dbReference type="ARBA" id="ARBA00001946"/>
    </source>
</evidence>
<accession>A0A381UT71</accession>
<dbReference type="Gene3D" id="3.20.20.60">
    <property type="entry name" value="Phosphoenolpyruvate-binding domains"/>
    <property type="match status" value="1"/>
</dbReference>